<evidence type="ECO:0000313" key="1">
    <source>
        <dbReference type="EMBL" id="TDO39487.1"/>
    </source>
</evidence>
<dbReference type="Proteomes" id="UP000294901">
    <property type="component" value="Unassembled WGS sequence"/>
</dbReference>
<organism evidence="1 2">
    <name type="scientific">Paractinoplanes brasiliensis</name>
    <dbReference type="NCBI Taxonomy" id="52695"/>
    <lineage>
        <taxon>Bacteria</taxon>
        <taxon>Bacillati</taxon>
        <taxon>Actinomycetota</taxon>
        <taxon>Actinomycetes</taxon>
        <taxon>Micromonosporales</taxon>
        <taxon>Micromonosporaceae</taxon>
        <taxon>Paractinoplanes</taxon>
    </lineage>
</organism>
<dbReference type="EMBL" id="SNWR01000001">
    <property type="protein sequence ID" value="TDO39487.1"/>
    <property type="molecule type" value="Genomic_DNA"/>
</dbReference>
<proteinExistence type="predicted"/>
<comment type="caution">
    <text evidence="1">The sequence shown here is derived from an EMBL/GenBank/DDBJ whole genome shotgun (WGS) entry which is preliminary data.</text>
</comment>
<dbReference type="AlphaFoldDB" id="A0A4R6JTN6"/>
<name>A0A4R6JTN6_9ACTN</name>
<accession>A0A4R6JTN6</accession>
<sequence>MGIARVVERFGLGRLVDDPVRVPGGLSNEL</sequence>
<protein>
    <submittedName>
        <fullName evidence="1">Uncharacterized protein</fullName>
    </submittedName>
</protein>
<reference evidence="1 2" key="1">
    <citation type="submission" date="2019-03" db="EMBL/GenBank/DDBJ databases">
        <title>Sequencing the genomes of 1000 actinobacteria strains.</title>
        <authorList>
            <person name="Klenk H.-P."/>
        </authorList>
    </citation>
    <scope>NUCLEOTIDE SEQUENCE [LARGE SCALE GENOMIC DNA]</scope>
    <source>
        <strain evidence="1 2">DSM 43805</strain>
    </source>
</reference>
<gene>
    <name evidence="1" type="ORF">C8E87_3178</name>
</gene>
<keyword evidence="2" id="KW-1185">Reference proteome</keyword>
<evidence type="ECO:0000313" key="2">
    <source>
        <dbReference type="Proteomes" id="UP000294901"/>
    </source>
</evidence>